<dbReference type="GO" id="GO:0006508">
    <property type="term" value="P:proteolysis"/>
    <property type="evidence" value="ECO:0007669"/>
    <property type="project" value="InterPro"/>
</dbReference>
<dbReference type="Proteomes" id="UP000023152">
    <property type="component" value="Unassembled WGS sequence"/>
</dbReference>
<sequence length="112" mass="12561">ENIKKYDGLIVIICGHGDDGNMLVASDGSSLSIDEMRKTFNCNKMDSFKDFPKIFIIDVCRGKNNPISHEIRTRGTDMPLYGHNDDGFLTIWSTTQGHQIADFSLLSNCMTK</sequence>
<evidence type="ECO:0000259" key="1">
    <source>
        <dbReference type="PROSITE" id="PS50208"/>
    </source>
</evidence>
<dbReference type="InterPro" id="IPR029030">
    <property type="entry name" value="Caspase-like_dom_sf"/>
</dbReference>
<evidence type="ECO:0000313" key="3">
    <source>
        <dbReference type="Proteomes" id="UP000023152"/>
    </source>
</evidence>
<comment type="caution">
    <text evidence="2">The sequence shown here is derived from an EMBL/GenBank/DDBJ whole genome shotgun (WGS) entry which is preliminary data.</text>
</comment>
<dbReference type="GO" id="GO:0004197">
    <property type="term" value="F:cysteine-type endopeptidase activity"/>
    <property type="evidence" value="ECO:0007669"/>
    <property type="project" value="InterPro"/>
</dbReference>
<protein>
    <recommendedName>
        <fullName evidence="1">Caspase family p20 domain-containing protein</fullName>
    </recommendedName>
</protein>
<proteinExistence type="predicted"/>
<evidence type="ECO:0000313" key="2">
    <source>
        <dbReference type="EMBL" id="ETO00224.1"/>
    </source>
</evidence>
<dbReference type="SUPFAM" id="SSF52129">
    <property type="entry name" value="Caspase-like"/>
    <property type="match status" value="1"/>
</dbReference>
<dbReference type="InterPro" id="IPR001309">
    <property type="entry name" value="Pept_C14_p20"/>
</dbReference>
<dbReference type="Pfam" id="PF00656">
    <property type="entry name" value="Peptidase_C14"/>
    <property type="match status" value="1"/>
</dbReference>
<gene>
    <name evidence="2" type="ORF">RFI_37223</name>
</gene>
<dbReference type="AlphaFoldDB" id="X6LF70"/>
<accession>X6LF70</accession>
<dbReference type="OrthoDB" id="6114029at2759"/>
<feature type="non-terminal residue" evidence="2">
    <location>
        <position position="112"/>
    </location>
</feature>
<dbReference type="EMBL" id="ASPP01041608">
    <property type="protein sequence ID" value="ETO00224.1"/>
    <property type="molecule type" value="Genomic_DNA"/>
</dbReference>
<dbReference type="InterPro" id="IPR011600">
    <property type="entry name" value="Pept_C14_caspase"/>
</dbReference>
<feature type="non-terminal residue" evidence="2">
    <location>
        <position position="1"/>
    </location>
</feature>
<keyword evidence="3" id="KW-1185">Reference proteome</keyword>
<name>X6LF70_RETFI</name>
<dbReference type="PROSITE" id="PS50208">
    <property type="entry name" value="CASPASE_P20"/>
    <property type="match status" value="1"/>
</dbReference>
<dbReference type="Gene3D" id="3.40.50.1460">
    <property type="match status" value="1"/>
</dbReference>
<organism evidence="2 3">
    <name type="scientific">Reticulomyxa filosa</name>
    <dbReference type="NCBI Taxonomy" id="46433"/>
    <lineage>
        <taxon>Eukaryota</taxon>
        <taxon>Sar</taxon>
        <taxon>Rhizaria</taxon>
        <taxon>Retaria</taxon>
        <taxon>Foraminifera</taxon>
        <taxon>Monothalamids</taxon>
        <taxon>Reticulomyxidae</taxon>
        <taxon>Reticulomyxa</taxon>
    </lineage>
</organism>
<feature type="domain" description="Caspase family p20" evidence="1">
    <location>
        <begin position="1"/>
        <end position="64"/>
    </location>
</feature>
<reference evidence="2 3" key="1">
    <citation type="journal article" date="2013" name="Curr. Biol.">
        <title>The Genome of the Foraminiferan Reticulomyxa filosa.</title>
        <authorList>
            <person name="Glockner G."/>
            <person name="Hulsmann N."/>
            <person name="Schleicher M."/>
            <person name="Noegel A.A."/>
            <person name="Eichinger L."/>
            <person name="Gallinger C."/>
            <person name="Pawlowski J."/>
            <person name="Sierra R."/>
            <person name="Euteneuer U."/>
            <person name="Pillet L."/>
            <person name="Moustafa A."/>
            <person name="Platzer M."/>
            <person name="Groth M."/>
            <person name="Szafranski K."/>
            <person name="Schliwa M."/>
        </authorList>
    </citation>
    <scope>NUCLEOTIDE SEQUENCE [LARGE SCALE GENOMIC DNA]</scope>
</reference>